<dbReference type="STRING" id="1120919.GCA_000429165_00215"/>
<reference evidence="4 5" key="1">
    <citation type="submission" date="2019-07" db="EMBL/GenBank/DDBJ databases">
        <title>Whole genome shotgun sequence of Acetobacter nitrogenifigens NBRC 105050.</title>
        <authorList>
            <person name="Hosoyama A."/>
            <person name="Uohara A."/>
            <person name="Ohji S."/>
            <person name="Ichikawa N."/>
        </authorList>
    </citation>
    <scope>NUCLEOTIDE SEQUENCE [LARGE SCALE GENOMIC DNA]</scope>
    <source>
        <strain evidence="4 5">NBRC 105050</strain>
    </source>
</reference>
<dbReference type="EMBL" id="BJYF01000001">
    <property type="protein sequence ID" value="GEN58323.1"/>
    <property type="molecule type" value="Genomic_DNA"/>
</dbReference>
<comment type="caution">
    <text evidence="4">The sequence shown here is derived from an EMBL/GenBank/DDBJ whole genome shotgun (WGS) entry which is preliminary data.</text>
</comment>
<keyword evidence="2" id="KW-0479">Metal-binding</keyword>
<dbReference type="InterPro" id="IPR003782">
    <property type="entry name" value="SCO1/SenC"/>
</dbReference>
<feature type="binding site" evidence="2">
    <location>
        <position position="85"/>
    </location>
    <ligand>
        <name>Cu cation</name>
        <dbReference type="ChEBI" id="CHEBI:23378"/>
    </ligand>
</feature>
<dbReference type="Pfam" id="PF02630">
    <property type="entry name" value="SCO1-SenC"/>
    <property type="match status" value="1"/>
</dbReference>
<organism evidence="4 5">
    <name type="scientific">Acetobacter nitrogenifigens DSM 23921 = NBRC 105050</name>
    <dbReference type="NCBI Taxonomy" id="1120919"/>
    <lineage>
        <taxon>Bacteria</taxon>
        <taxon>Pseudomonadati</taxon>
        <taxon>Pseudomonadota</taxon>
        <taxon>Alphaproteobacteria</taxon>
        <taxon>Acetobacterales</taxon>
        <taxon>Acetobacteraceae</taxon>
        <taxon>Acetobacter</taxon>
    </lineage>
</organism>
<dbReference type="AlphaFoldDB" id="A0A511X5V7"/>
<dbReference type="InterPro" id="IPR036249">
    <property type="entry name" value="Thioredoxin-like_sf"/>
</dbReference>
<comment type="similarity">
    <text evidence="1">Belongs to the SCO1/2 family.</text>
</comment>
<feature type="disulfide bond" description="Redox-active" evidence="3">
    <location>
        <begin position="85"/>
        <end position="90"/>
    </location>
</feature>
<protein>
    <recommendedName>
        <fullName evidence="6">Electron transporter SenC</fullName>
    </recommendedName>
</protein>
<evidence type="ECO:0000256" key="3">
    <source>
        <dbReference type="PIRSR" id="PIRSR603782-2"/>
    </source>
</evidence>
<evidence type="ECO:0008006" key="6">
    <source>
        <dbReference type="Google" id="ProtNLM"/>
    </source>
</evidence>
<dbReference type="GO" id="GO:0046872">
    <property type="term" value="F:metal ion binding"/>
    <property type="evidence" value="ECO:0007669"/>
    <property type="project" value="UniProtKB-KW"/>
</dbReference>
<dbReference type="RefSeq" id="WP_051291784.1">
    <property type="nucleotide sequence ID" value="NZ_AUBI01000001.1"/>
</dbReference>
<sequence>MAGGKLATGRRYDRKMLTVLAASALLAVGVGYGAYRLSDSMGPLVDSQGNEVGGAFRLMDSSDGTMTANDFHGRWMLMMFGAIHCAENACTKTLTNLTGALKQVDPDGKHVAALFISLDPQRDLSEQLRRYATQFGSRIVAGTGSPATLAAVTKEYHAPIEKQPDPEWGYAYVMSPRIVVMDPNGRYAGTIESSANEGEMKQRLGALLEKH</sequence>
<dbReference type="PANTHER" id="PTHR12151">
    <property type="entry name" value="ELECTRON TRANSPORT PROTIN SCO1/SENC FAMILY MEMBER"/>
    <property type="match status" value="1"/>
</dbReference>
<keyword evidence="2" id="KW-0186">Copper</keyword>
<evidence type="ECO:0000256" key="1">
    <source>
        <dbReference type="ARBA" id="ARBA00010996"/>
    </source>
</evidence>
<keyword evidence="3" id="KW-1015">Disulfide bond</keyword>
<name>A0A511X5V7_9PROT</name>
<keyword evidence="5" id="KW-1185">Reference proteome</keyword>
<evidence type="ECO:0000256" key="2">
    <source>
        <dbReference type="PIRSR" id="PIRSR603782-1"/>
    </source>
</evidence>
<dbReference type="Gene3D" id="3.40.30.10">
    <property type="entry name" value="Glutaredoxin"/>
    <property type="match status" value="1"/>
</dbReference>
<proteinExistence type="inferred from homology"/>
<dbReference type="CDD" id="cd02968">
    <property type="entry name" value="SCO"/>
    <property type="match status" value="1"/>
</dbReference>
<accession>A0A511X5V7</accession>
<evidence type="ECO:0000313" key="4">
    <source>
        <dbReference type="EMBL" id="GEN58323.1"/>
    </source>
</evidence>
<dbReference type="OrthoDB" id="9790194at2"/>
<dbReference type="Proteomes" id="UP000321635">
    <property type="component" value="Unassembled WGS sequence"/>
</dbReference>
<feature type="binding site" evidence="2">
    <location>
        <position position="90"/>
    </location>
    <ligand>
        <name>Cu cation</name>
        <dbReference type="ChEBI" id="CHEBI:23378"/>
    </ligand>
</feature>
<dbReference type="SUPFAM" id="SSF52833">
    <property type="entry name" value="Thioredoxin-like"/>
    <property type="match status" value="1"/>
</dbReference>
<gene>
    <name evidence="4" type="ORF">ANI02nite_02070</name>
</gene>
<dbReference type="PANTHER" id="PTHR12151:SF25">
    <property type="entry name" value="LINALOOL DEHYDRATASE_ISOMERASE DOMAIN-CONTAINING PROTEIN"/>
    <property type="match status" value="1"/>
</dbReference>
<evidence type="ECO:0000313" key="5">
    <source>
        <dbReference type="Proteomes" id="UP000321635"/>
    </source>
</evidence>